<feature type="repeat" description="PPR" evidence="3">
    <location>
        <begin position="260"/>
        <end position="290"/>
    </location>
</feature>
<dbReference type="Proteomes" id="UP001370490">
    <property type="component" value="Unassembled WGS sequence"/>
</dbReference>
<dbReference type="GO" id="GO:0009451">
    <property type="term" value="P:RNA modification"/>
    <property type="evidence" value="ECO:0007669"/>
    <property type="project" value="InterPro"/>
</dbReference>
<feature type="repeat" description="PPR" evidence="3">
    <location>
        <begin position="496"/>
        <end position="530"/>
    </location>
</feature>
<gene>
    <name evidence="6" type="ORF">RJ641_028088</name>
</gene>
<comment type="caution">
    <text evidence="6">The sequence shown here is derived from an EMBL/GenBank/DDBJ whole genome shotgun (WGS) entry which is preliminary data.</text>
</comment>
<dbReference type="Pfam" id="PF14432">
    <property type="entry name" value="DYW_deaminase"/>
    <property type="match status" value="1"/>
</dbReference>
<feature type="compositionally biased region" description="Low complexity" evidence="4">
    <location>
        <begin position="34"/>
        <end position="65"/>
    </location>
</feature>
<keyword evidence="7" id="KW-1185">Reference proteome</keyword>
<evidence type="ECO:0000313" key="7">
    <source>
        <dbReference type="Proteomes" id="UP001370490"/>
    </source>
</evidence>
<dbReference type="InterPro" id="IPR011990">
    <property type="entry name" value="TPR-like_helical_dom_sf"/>
</dbReference>
<evidence type="ECO:0000256" key="4">
    <source>
        <dbReference type="SAM" id="MobiDB-lite"/>
    </source>
</evidence>
<reference evidence="6 7" key="1">
    <citation type="submission" date="2023-12" db="EMBL/GenBank/DDBJ databases">
        <title>A high-quality genome assembly for Dillenia turbinata (Dilleniales).</title>
        <authorList>
            <person name="Chanderbali A."/>
        </authorList>
    </citation>
    <scope>NUCLEOTIDE SEQUENCE [LARGE SCALE GENOMIC DNA]</scope>
    <source>
        <strain evidence="6">LSX21</strain>
        <tissue evidence="6">Leaf</tissue>
    </source>
</reference>
<feature type="domain" description="DYW" evidence="5">
    <location>
        <begin position="815"/>
        <end position="907"/>
    </location>
</feature>
<dbReference type="InterPro" id="IPR046848">
    <property type="entry name" value="E_motif"/>
</dbReference>
<dbReference type="GO" id="GO:0008270">
    <property type="term" value="F:zinc ion binding"/>
    <property type="evidence" value="ECO:0007669"/>
    <property type="project" value="InterPro"/>
</dbReference>
<dbReference type="FunFam" id="1.25.40.10:FF:002102">
    <property type="entry name" value="Pentatricopeptide repeat-containing protein103"/>
    <property type="match status" value="1"/>
</dbReference>
<dbReference type="PROSITE" id="PS51375">
    <property type="entry name" value="PPR"/>
    <property type="match status" value="5"/>
</dbReference>
<evidence type="ECO:0000256" key="1">
    <source>
        <dbReference type="ARBA" id="ARBA00006643"/>
    </source>
</evidence>
<dbReference type="InterPro" id="IPR046849">
    <property type="entry name" value="E2_motif"/>
</dbReference>
<dbReference type="GO" id="GO:0003723">
    <property type="term" value="F:RNA binding"/>
    <property type="evidence" value="ECO:0007669"/>
    <property type="project" value="InterPro"/>
</dbReference>
<feature type="repeat" description="PPR" evidence="3">
    <location>
        <begin position="159"/>
        <end position="193"/>
    </location>
</feature>
<evidence type="ECO:0000256" key="2">
    <source>
        <dbReference type="ARBA" id="ARBA00022737"/>
    </source>
</evidence>
<feature type="repeat" description="PPR" evidence="3">
    <location>
        <begin position="393"/>
        <end position="427"/>
    </location>
</feature>
<dbReference type="Pfam" id="PF13041">
    <property type="entry name" value="PPR_2"/>
    <property type="match status" value="3"/>
</dbReference>
<comment type="similarity">
    <text evidence="1">Belongs to the PPR family. PCMP-H subfamily.</text>
</comment>
<keyword evidence="2" id="KW-0677">Repeat</keyword>
<dbReference type="EMBL" id="JBAMMX010000004">
    <property type="protein sequence ID" value="KAK6942711.1"/>
    <property type="molecule type" value="Genomic_DNA"/>
</dbReference>
<dbReference type="Pfam" id="PF01535">
    <property type="entry name" value="PPR"/>
    <property type="match status" value="6"/>
</dbReference>
<dbReference type="InterPro" id="IPR002885">
    <property type="entry name" value="PPR_rpt"/>
</dbReference>
<dbReference type="PANTHER" id="PTHR47926">
    <property type="entry name" value="PENTATRICOPEPTIDE REPEAT-CONTAINING PROTEIN"/>
    <property type="match status" value="1"/>
</dbReference>
<protein>
    <submittedName>
        <fullName evidence="6">Pentatricopeptide repeat</fullName>
    </submittedName>
</protein>
<feature type="repeat" description="PPR" evidence="3">
    <location>
        <begin position="598"/>
        <end position="632"/>
    </location>
</feature>
<dbReference type="FunFam" id="1.25.40.10:FF:000679">
    <property type="entry name" value="Pentatricopeptide repeat-containing protein At5g03800"/>
    <property type="match status" value="1"/>
</dbReference>
<dbReference type="Gene3D" id="1.25.40.10">
    <property type="entry name" value="Tetratricopeptide repeat domain"/>
    <property type="match status" value="6"/>
</dbReference>
<sequence length="907" mass="101684">MATLLQFQTPTTFSLYSLAIPIAHSPNSSPPQKLTPTSPISSLSLPNTKPHPNSSLKSLQSQSLRQPRQKQKLFLQCRFLLDLNSHETQSSFDCFIDECLYLLRLSVRHHDSGLAMAIHTVILKIGGDTQLWNSLVVSFAKLGHISYAQKVFDGIQEPDVVSYSALISGLAKWGREIEAIELFMRMAFSDVECNEYSFVAVLSACIRVLELELGFQIHALVIKRGYLSSAYIVNALMGLYGKCGCLDFVFDLLGEMPCRDISSWNTVISAAVKEGMYEEAFESFRDMCRVDELTVDEFTVSTLLAAATGAFASETGRMIHAAAVKLGFIFDLGVSNSLISFYTKCGSMKDVLALFKKMPFKDVITWTGMVVAYMEFGLVDVAVEIFYNMPERNSVSYNALLAGFCRNGKGLSALDFFCRMLENRVELTEFTLSSLANACGLLTEVGTSKQVHAFIIKFGFGSNACIEAALLDMCTKCGRMADAQKMFRVWSYDQNKSVIWTSMICGYARNGQPDEAISLFQKMQLEDNLVLDEVVSTAILGLCGILGFHQLGEQIHCYSLKSGFLSDIELGNAILSMYAKCGYMDDATKVFNVLYPGDVVSWNGLIAGHLLHRQGDEALDTWSLMEKTGIKPDDVTLELVISSYQYTKSNLVHCCRELFLSMRDVYNIEPTSGHYASLVSVLGKWGLLKEAEETIQRMPFDPDAFVWRALLDSCRTHSNTSIGRRAAKHILSLKPQDPSIYILVSNLYSASGRWHCSELIREEMREKHLHKHPGRCWIIHQNKVHSFFARDRSHSQSKDIYSGLDILILECLKAGYVPDTSFVLHEVEEFQKNSFLFYHSAKLAVTFGLLMTGPEKPIRIVKNIRLCGDCHTFFKFLTVVSRREIIVRDSSGFHCISNGQCSCKDHW</sequence>
<feature type="region of interest" description="Disordered" evidence="4">
    <location>
        <begin position="27"/>
        <end position="65"/>
    </location>
</feature>
<evidence type="ECO:0000313" key="6">
    <source>
        <dbReference type="EMBL" id="KAK6942711.1"/>
    </source>
</evidence>
<name>A0AAN8W6H2_9MAGN</name>
<evidence type="ECO:0000256" key="3">
    <source>
        <dbReference type="PROSITE-ProRule" id="PRU00708"/>
    </source>
</evidence>
<organism evidence="6 7">
    <name type="scientific">Dillenia turbinata</name>
    <dbReference type="NCBI Taxonomy" id="194707"/>
    <lineage>
        <taxon>Eukaryota</taxon>
        <taxon>Viridiplantae</taxon>
        <taxon>Streptophyta</taxon>
        <taxon>Embryophyta</taxon>
        <taxon>Tracheophyta</taxon>
        <taxon>Spermatophyta</taxon>
        <taxon>Magnoliopsida</taxon>
        <taxon>eudicotyledons</taxon>
        <taxon>Gunneridae</taxon>
        <taxon>Pentapetalae</taxon>
        <taxon>Dilleniales</taxon>
        <taxon>Dilleniaceae</taxon>
        <taxon>Dillenia</taxon>
    </lineage>
</organism>
<dbReference type="Pfam" id="PF20430">
    <property type="entry name" value="Eplus_motif"/>
    <property type="match status" value="1"/>
</dbReference>
<dbReference type="InterPro" id="IPR046960">
    <property type="entry name" value="PPR_At4g14850-like_plant"/>
</dbReference>
<dbReference type="InterPro" id="IPR032867">
    <property type="entry name" value="DYW_dom"/>
</dbReference>
<accession>A0AAN8W6H2</accession>
<dbReference type="FunFam" id="1.25.40.10:FF:000073">
    <property type="entry name" value="Pentatricopeptide repeat-containing protein chloroplastic"/>
    <property type="match status" value="1"/>
</dbReference>
<proteinExistence type="inferred from homology"/>
<dbReference type="Pfam" id="PF20431">
    <property type="entry name" value="E_motif"/>
    <property type="match status" value="1"/>
</dbReference>
<dbReference type="PANTHER" id="PTHR47926:SF512">
    <property type="entry name" value="REPEAT (PPR) SUPERFAMILY PROTEIN, PUTATIVE-RELATED"/>
    <property type="match status" value="1"/>
</dbReference>
<dbReference type="AlphaFoldDB" id="A0AAN8W6H2"/>
<evidence type="ECO:0000259" key="5">
    <source>
        <dbReference type="Pfam" id="PF14432"/>
    </source>
</evidence>
<dbReference type="NCBIfam" id="TIGR00756">
    <property type="entry name" value="PPR"/>
    <property type="match status" value="5"/>
</dbReference>